<accession>A0A8R1HXD6</accession>
<feature type="transmembrane region" description="Helical" evidence="2">
    <location>
        <begin position="116"/>
        <end position="139"/>
    </location>
</feature>
<feature type="region of interest" description="Disordered" evidence="1">
    <location>
        <begin position="217"/>
        <end position="238"/>
    </location>
</feature>
<keyword evidence="2" id="KW-1133">Transmembrane helix</keyword>
<dbReference type="EnsemblMetazoa" id="CJA11161.1">
    <property type="protein sequence ID" value="CJA11161.1"/>
    <property type="gene ID" value="WBGene00130365"/>
</dbReference>
<name>A0A8R1HXD6_CAEJA</name>
<dbReference type="Proteomes" id="UP000005237">
    <property type="component" value="Unassembled WGS sequence"/>
</dbReference>
<evidence type="ECO:0000313" key="4">
    <source>
        <dbReference type="Proteomes" id="UP000005237"/>
    </source>
</evidence>
<feature type="transmembrane region" description="Helical" evidence="2">
    <location>
        <begin position="151"/>
        <end position="172"/>
    </location>
</feature>
<feature type="transmembrane region" description="Helical" evidence="2">
    <location>
        <begin position="64"/>
        <end position="81"/>
    </location>
</feature>
<keyword evidence="2" id="KW-0812">Transmembrane</keyword>
<protein>
    <submittedName>
        <fullName evidence="3">Uncharacterized protein</fullName>
    </submittedName>
</protein>
<reference evidence="4" key="1">
    <citation type="submission" date="2010-08" db="EMBL/GenBank/DDBJ databases">
        <authorList>
            <consortium name="Caenorhabditis japonica Sequencing Consortium"/>
            <person name="Wilson R.K."/>
        </authorList>
    </citation>
    <scope>NUCLEOTIDE SEQUENCE [LARGE SCALE GENOMIC DNA]</scope>
    <source>
        <strain evidence="4">DF5081</strain>
    </source>
</reference>
<evidence type="ECO:0000313" key="3">
    <source>
        <dbReference type="EnsemblMetazoa" id="CJA11161.1"/>
    </source>
</evidence>
<keyword evidence="2" id="KW-0472">Membrane</keyword>
<evidence type="ECO:0000256" key="1">
    <source>
        <dbReference type="SAM" id="MobiDB-lite"/>
    </source>
</evidence>
<sequence length="238" mass="27763">MFQNDSEDLSFRGFHLDFRFIRMASLGWLNVAGILFSIYFYTWLHPDLTANVRIGFDQFKVDHSIYFGTVVWLFFSTCLIAPRFTHRICALAGNIGMAVCSIGVIVNHWLLENKWVWGGLMYVCNIVTYSCFMGLSIMGQNSTYHYDRNRLWKLAIPIISTMIMTLLCFGWIKETKYSDVMPWVAFNFFTIMAILAQVAAPRTEVFDFFAFLNKKKRDNDNSPPPVPVRQNQNSRRRR</sequence>
<reference evidence="3" key="2">
    <citation type="submission" date="2022-06" db="UniProtKB">
        <authorList>
            <consortium name="EnsemblMetazoa"/>
        </authorList>
    </citation>
    <scope>IDENTIFICATION</scope>
    <source>
        <strain evidence="3">DF5081</strain>
    </source>
</reference>
<feature type="transmembrane region" description="Helical" evidence="2">
    <location>
        <begin position="88"/>
        <end position="110"/>
    </location>
</feature>
<dbReference type="AlphaFoldDB" id="A0A8R1HXD6"/>
<keyword evidence="4" id="KW-1185">Reference proteome</keyword>
<feature type="transmembrane region" description="Helical" evidence="2">
    <location>
        <begin position="20"/>
        <end position="44"/>
    </location>
</feature>
<evidence type="ECO:0000256" key="2">
    <source>
        <dbReference type="SAM" id="Phobius"/>
    </source>
</evidence>
<proteinExistence type="predicted"/>
<feature type="transmembrane region" description="Helical" evidence="2">
    <location>
        <begin position="184"/>
        <end position="212"/>
    </location>
</feature>
<organism evidence="3 4">
    <name type="scientific">Caenorhabditis japonica</name>
    <dbReference type="NCBI Taxonomy" id="281687"/>
    <lineage>
        <taxon>Eukaryota</taxon>
        <taxon>Metazoa</taxon>
        <taxon>Ecdysozoa</taxon>
        <taxon>Nematoda</taxon>
        <taxon>Chromadorea</taxon>
        <taxon>Rhabditida</taxon>
        <taxon>Rhabditina</taxon>
        <taxon>Rhabditomorpha</taxon>
        <taxon>Rhabditoidea</taxon>
        <taxon>Rhabditidae</taxon>
        <taxon>Peloderinae</taxon>
        <taxon>Caenorhabditis</taxon>
    </lineage>
</organism>
<feature type="compositionally biased region" description="Polar residues" evidence="1">
    <location>
        <begin position="229"/>
        <end position="238"/>
    </location>
</feature>